<keyword evidence="4" id="KW-0472">Membrane</keyword>
<evidence type="ECO:0000256" key="3">
    <source>
        <dbReference type="ARBA" id="ARBA00022729"/>
    </source>
</evidence>
<dbReference type="CDD" id="cd08977">
    <property type="entry name" value="SusD"/>
    <property type="match status" value="1"/>
</dbReference>
<dbReference type="Gene3D" id="1.25.40.390">
    <property type="match status" value="1"/>
</dbReference>
<organism evidence="8 9">
    <name type="scientific">Arcticibacter tournemirensis</name>
    <dbReference type="NCBI Taxonomy" id="699437"/>
    <lineage>
        <taxon>Bacteria</taxon>
        <taxon>Pseudomonadati</taxon>
        <taxon>Bacteroidota</taxon>
        <taxon>Sphingobacteriia</taxon>
        <taxon>Sphingobacteriales</taxon>
        <taxon>Sphingobacteriaceae</taxon>
        <taxon>Arcticibacter</taxon>
    </lineage>
</organism>
<dbReference type="Pfam" id="PF14322">
    <property type="entry name" value="SusD-like_3"/>
    <property type="match status" value="1"/>
</dbReference>
<reference evidence="8 9" key="1">
    <citation type="submission" date="2018-12" db="EMBL/GenBank/DDBJ databases">
        <title>The Draft Genome Sequence of the Soil Bacterium Pedobacter tournemirensis R1.</title>
        <authorList>
            <person name="He J."/>
        </authorList>
    </citation>
    <scope>NUCLEOTIDE SEQUENCE [LARGE SCALE GENOMIC DNA]</scope>
    <source>
        <strain evidence="8 9">R1</strain>
    </source>
</reference>
<dbReference type="SUPFAM" id="SSF48452">
    <property type="entry name" value="TPR-like"/>
    <property type="match status" value="1"/>
</dbReference>
<accession>A0A4Q0M4X3</accession>
<evidence type="ECO:0000256" key="4">
    <source>
        <dbReference type="ARBA" id="ARBA00023136"/>
    </source>
</evidence>
<dbReference type="InterPro" id="IPR011990">
    <property type="entry name" value="TPR-like_helical_dom_sf"/>
</dbReference>
<evidence type="ECO:0000259" key="6">
    <source>
        <dbReference type="Pfam" id="PF07980"/>
    </source>
</evidence>
<dbReference type="AlphaFoldDB" id="A0A4Q0M4X3"/>
<evidence type="ECO:0000256" key="1">
    <source>
        <dbReference type="ARBA" id="ARBA00004442"/>
    </source>
</evidence>
<dbReference type="GO" id="GO:0009279">
    <property type="term" value="C:cell outer membrane"/>
    <property type="evidence" value="ECO:0007669"/>
    <property type="project" value="UniProtKB-SubCell"/>
</dbReference>
<dbReference type="Proteomes" id="UP000290848">
    <property type="component" value="Unassembled WGS sequence"/>
</dbReference>
<evidence type="ECO:0000259" key="7">
    <source>
        <dbReference type="Pfam" id="PF14322"/>
    </source>
</evidence>
<sequence length="547" mass="62883">MKKIAHLIIAFLTFFVYGCDKFLETTPTDRISDQIVWEDKKTATLYCNTFLAYIDRYGVFSSPSQFNGNLTEGLTETFKYGSNVPGSRAGDANMIVFNPERIGPDQNLLNVWAVTYERIRRINEFLVGLKNYSKFDEQTNLLFEGQARFMRAYLYFQLAKRHDGVILYTDMNFVRDKNRSSAEETWNLIEEDLNFAASVLPQEWDSANYGRITKGAVYAFKSRAMLYAGRWQSVKDAADEVFKLNKYSLTANYKDSWKGNNSESILEYNYLVTGPNHNFDAAYATFGEVVDAGGAGAPTQEMVEAYEKADGTTIDWALWHAEAGTTVRPPYEALEPRFQATIIYNGCQWQGKTMENTVNGINGSYMDYGSAPYPKGKTTTGYYLRKLRDENHKDLNSYASAQTWVEIRLAEVYLNRAEALYRLNNATGALNDINAVRNRVSLPAKSGLTGERLFSAIRQERKIELAYEDHLYWDMRRWRLADKDYPAGYNNYRVHGLRITQNSGSYLWQYVDCDKENRKFLTKTYVLPIPNSELNNNSGIQQYDEWK</sequence>
<dbReference type="InterPro" id="IPR033985">
    <property type="entry name" value="SusD-like_N"/>
</dbReference>
<feature type="domain" description="SusD-like N-terminal" evidence="7">
    <location>
        <begin position="87"/>
        <end position="226"/>
    </location>
</feature>
<protein>
    <submittedName>
        <fullName evidence="8">RagB/SusD family nutrient uptake outer membrane protein</fullName>
    </submittedName>
</protein>
<keyword evidence="3" id="KW-0732">Signal</keyword>
<name>A0A4Q0M4X3_9SPHI</name>
<dbReference type="PROSITE" id="PS51257">
    <property type="entry name" value="PROKAR_LIPOPROTEIN"/>
    <property type="match status" value="1"/>
</dbReference>
<dbReference type="Pfam" id="PF07980">
    <property type="entry name" value="SusD_RagB"/>
    <property type="match status" value="1"/>
</dbReference>
<evidence type="ECO:0000256" key="5">
    <source>
        <dbReference type="ARBA" id="ARBA00023237"/>
    </source>
</evidence>
<comment type="subcellular location">
    <subcellularLocation>
        <location evidence="1">Cell outer membrane</location>
    </subcellularLocation>
</comment>
<keyword evidence="5" id="KW-0998">Cell outer membrane</keyword>
<comment type="caution">
    <text evidence="8">The sequence shown here is derived from an EMBL/GenBank/DDBJ whole genome shotgun (WGS) entry which is preliminary data.</text>
</comment>
<dbReference type="InterPro" id="IPR012944">
    <property type="entry name" value="SusD_RagB_dom"/>
</dbReference>
<feature type="domain" description="RagB/SusD" evidence="6">
    <location>
        <begin position="263"/>
        <end position="546"/>
    </location>
</feature>
<evidence type="ECO:0000313" key="9">
    <source>
        <dbReference type="Proteomes" id="UP000290848"/>
    </source>
</evidence>
<dbReference type="RefSeq" id="WP_128770717.1">
    <property type="nucleotide sequence ID" value="NZ_RXOC01000013.1"/>
</dbReference>
<evidence type="ECO:0000313" key="8">
    <source>
        <dbReference type="EMBL" id="RXF68030.1"/>
    </source>
</evidence>
<proteinExistence type="inferred from homology"/>
<dbReference type="EMBL" id="RXOC01000013">
    <property type="protein sequence ID" value="RXF68030.1"/>
    <property type="molecule type" value="Genomic_DNA"/>
</dbReference>
<evidence type="ECO:0000256" key="2">
    <source>
        <dbReference type="ARBA" id="ARBA00006275"/>
    </source>
</evidence>
<comment type="similarity">
    <text evidence="2">Belongs to the SusD family.</text>
</comment>
<gene>
    <name evidence="8" type="ORF">EKH83_17320</name>
</gene>